<dbReference type="PROSITE" id="PS50005">
    <property type="entry name" value="TPR"/>
    <property type="match status" value="3"/>
</dbReference>
<keyword evidence="2 3" id="KW-0802">TPR repeat</keyword>
<evidence type="ECO:0000313" key="5">
    <source>
        <dbReference type="EMBL" id="OLQ02227.1"/>
    </source>
</evidence>
<evidence type="ECO:0000256" key="3">
    <source>
        <dbReference type="PROSITE-ProRule" id="PRU00339"/>
    </source>
</evidence>
<evidence type="ECO:0000256" key="1">
    <source>
        <dbReference type="ARBA" id="ARBA00022737"/>
    </source>
</evidence>
<dbReference type="AlphaFoldDB" id="A0A1Q9E474"/>
<proteinExistence type="predicted"/>
<sequence length="1015" mass="114233">MPFISRWSDEMSTPRLSTTEQKTILGWLYEGDSSEVKELVQTGGRYFDFNLVDEVWGTPLLAILAGNMWNPSETSDQTFVAKKHLAAFCLMAGANPEQHAPDSCRWRVCISWASAPLAGNSPVSLTSTLYNQLDDDCDPVWYSPWTLPRSRADLQIARLRLREVLDLLTGHCPGPQEAGVSSGKVRILDCVQSLWESVHKQQSLADAKLLVKESPDRSPIVLTAHSWILKQACPGMALNEDKEVEIRNTRDVVQNFLSLVYSGCYLEGRPTLDVLLEICILADKMKAWTILRPLIGQVREELALTTFAQICTVAISNENAYLLIDCQKFLERSAPLEDAWVAGLPRQVRDFIQETLGWRAQQMQQACLVPVASITGHKGLVTSNPERLLCKTGLRGGAMARQPPPPPKPQRTHGAAGKAADLEHFLQLSDALRKAGNYKEAIQVLDRALLLDPQCTQALSARGAARRALLQREEALADYSAAIALEPKRAAFISSRGTVKSELGWYRDAVADFMTALKLEPDYKVAKFGMELVKTQQKDGPLRMVVLCGFKNMSCMNMTYVERRQRDSLIHGRESFWSLNNKYVLYFSTQENRWKGCRAIDVPRITTEASPACVGAPEHTHLLSPSLRKGWFEWSGRHWVKVPDAGVFNVGPVVAALRIVTLQGFGRHAVNTSFMERRQLEFTVNSRETYWSVDEALFIYWCPREARWRGTRQQDLEKIQKGESVALFGAPRGSDILSLKKGWHELQNKEWVTHCYAGTVIDKRSLCKRTVTLAGFSIAGLNGMYVESRKKELMVNDREIYHSNSESEETRHFLYWSKAESRWKGSLFSNLQLIQEGRSLAVIGAPQNADLLDPALLRGWHEWADGTWAYRALAGVALLGSLGEDLVVKDKALRNQDVEGTKKRKRDDEAPRQSSPREELIKEVFAHFDSNRDGLLKASEMLSFARSVGFDGAEDQWDEEYRLICDGLGRRPEHGIDHSSFFRLVNEDTDDGCYCSDKELAGMLGRKWPPPRVVS</sequence>
<dbReference type="SUPFAM" id="SSF47473">
    <property type="entry name" value="EF-hand"/>
    <property type="match status" value="1"/>
</dbReference>
<dbReference type="SUPFAM" id="SSF48452">
    <property type="entry name" value="TPR-like"/>
    <property type="match status" value="1"/>
</dbReference>
<dbReference type="OrthoDB" id="417739at2759"/>
<gene>
    <name evidence="5" type="ORF">AK812_SmicGene14947</name>
</gene>
<keyword evidence="1" id="KW-0677">Repeat</keyword>
<dbReference type="PROSITE" id="PS50222">
    <property type="entry name" value="EF_HAND_2"/>
    <property type="match status" value="1"/>
</dbReference>
<dbReference type="PANTHER" id="PTHR44858:SF1">
    <property type="entry name" value="UDP-N-ACETYLGLUCOSAMINE--PEPTIDE N-ACETYLGLUCOSAMINYLTRANSFERASE SPINDLY-RELATED"/>
    <property type="match status" value="1"/>
</dbReference>
<accession>A0A1Q9E474</accession>
<protein>
    <recommendedName>
        <fullName evidence="4">EF-hand domain-containing protein</fullName>
    </recommendedName>
</protein>
<name>A0A1Q9E474_SYMMI</name>
<dbReference type="GO" id="GO:0005509">
    <property type="term" value="F:calcium ion binding"/>
    <property type="evidence" value="ECO:0007669"/>
    <property type="project" value="InterPro"/>
</dbReference>
<dbReference type="Gene3D" id="1.25.40.10">
    <property type="entry name" value="Tetratricopeptide repeat domain"/>
    <property type="match status" value="1"/>
</dbReference>
<evidence type="ECO:0000259" key="4">
    <source>
        <dbReference type="PROSITE" id="PS50222"/>
    </source>
</evidence>
<feature type="repeat" description="TPR" evidence="3">
    <location>
        <begin position="490"/>
        <end position="523"/>
    </location>
</feature>
<evidence type="ECO:0000313" key="6">
    <source>
        <dbReference type="Proteomes" id="UP000186817"/>
    </source>
</evidence>
<evidence type="ECO:0000256" key="2">
    <source>
        <dbReference type="ARBA" id="ARBA00022803"/>
    </source>
</evidence>
<dbReference type="Gene3D" id="1.10.238.10">
    <property type="entry name" value="EF-hand"/>
    <property type="match status" value="1"/>
</dbReference>
<feature type="repeat" description="TPR" evidence="3">
    <location>
        <begin position="456"/>
        <end position="489"/>
    </location>
</feature>
<dbReference type="SMART" id="SM00028">
    <property type="entry name" value="TPR"/>
    <property type="match status" value="3"/>
</dbReference>
<organism evidence="5 6">
    <name type="scientific">Symbiodinium microadriaticum</name>
    <name type="common">Dinoflagellate</name>
    <name type="synonym">Zooxanthella microadriatica</name>
    <dbReference type="NCBI Taxonomy" id="2951"/>
    <lineage>
        <taxon>Eukaryota</taxon>
        <taxon>Sar</taxon>
        <taxon>Alveolata</taxon>
        <taxon>Dinophyceae</taxon>
        <taxon>Suessiales</taxon>
        <taxon>Symbiodiniaceae</taxon>
        <taxon>Symbiodinium</taxon>
    </lineage>
</organism>
<dbReference type="InterPro" id="IPR050498">
    <property type="entry name" value="Ycf3"/>
</dbReference>
<feature type="repeat" description="TPR" evidence="3">
    <location>
        <begin position="422"/>
        <end position="455"/>
    </location>
</feature>
<feature type="domain" description="EF-hand" evidence="4">
    <location>
        <begin position="916"/>
        <end position="951"/>
    </location>
</feature>
<comment type="caution">
    <text evidence="5">The sequence shown here is derived from an EMBL/GenBank/DDBJ whole genome shotgun (WGS) entry which is preliminary data.</text>
</comment>
<dbReference type="Pfam" id="PF13181">
    <property type="entry name" value="TPR_8"/>
    <property type="match status" value="1"/>
</dbReference>
<reference evidence="5 6" key="1">
    <citation type="submission" date="2016-02" db="EMBL/GenBank/DDBJ databases">
        <title>Genome analysis of coral dinoflagellate symbionts highlights evolutionary adaptations to a symbiotic lifestyle.</title>
        <authorList>
            <person name="Aranda M."/>
            <person name="Li Y."/>
            <person name="Liew Y.J."/>
            <person name="Baumgarten S."/>
            <person name="Simakov O."/>
            <person name="Wilson M."/>
            <person name="Piel J."/>
            <person name="Ashoor H."/>
            <person name="Bougouffa S."/>
            <person name="Bajic V.B."/>
            <person name="Ryu T."/>
            <person name="Ravasi T."/>
            <person name="Bayer T."/>
            <person name="Micklem G."/>
            <person name="Kim H."/>
            <person name="Bhak J."/>
            <person name="Lajeunesse T.C."/>
            <person name="Voolstra C.R."/>
        </authorList>
    </citation>
    <scope>NUCLEOTIDE SEQUENCE [LARGE SCALE GENOMIC DNA]</scope>
    <source>
        <strain evidence="5 6">CCMP2467</strain>
    </source>
</reference>
<dbReference type="Proteomes" id="UP000186817">
    <property type="component" value="Unassembled WGS sequence"/>
</dbReference>
<keyword evidence="6" id="KW-1185">Reference proteome</keyword>
<dbReference type="EMBL" id="LSRX01000270">
    <property type="protein sequence ID" value="OLQ02227.1"/>
    <property type="molecule type" value="Genomic_DNA"/>
</dbReference>
<dbReference type="InterPro" id="IPR002048">
    <property type="entry name" value="EF_hand_dom"/>
</dbReference>
<dbReference type="InterPro" id="IPR011990">
    <property type="entry name" value="TPR-like_helical_dom_sf"/>
</dbReference>
<dbReference type="PANTHER" id="PTHR44858">
    <property type="entry name" value="TETRATRICOPEPTIDE REPEAT PROTEIN 6"/>
    <property type="match status" value="1"/>
</dbReference>
<dbReference type="InterPro" id="IPR019734">
    <property type="entry name" value="TPR_rpt"/>
</dbReference>
<dbReference type="InterPro" id="IPR011992">
    <property type="entry name" value="EF-hand-dom_pair"/>
</dbReference>